<comment type="similarity">
    <text evidence="1">Belongs to the short-chain dehydrogenases/reductases (SDR) family.</text>
</comment>
<accession>A0A4Q1BII9</accession>
<name>A0A4Q1BII9_TREME</name>
<dbReference type="PROSITE" id="PS00061">
    <property type="entry name" value="ADH_SHORT"/>
    <property type="match status" value="1"/>
</dbReference>
<dbReference type="PRINTS" id="PR00081">
    <property type="entry name" value="GDHRDH"/>
</dbReference>
<dbReference type="Gene3D" id="3.40.50.720">
    <property type="entry name" value="NAD(P)-binding Rossmann-like Domain"/>
    <property type="match status" value="1"/>
</dbReference>
<evidence type="ECO:0000256" key="1">
    <source>
        <dbReference type="ARBA" id="ARBA00006484"/>
    </source>
</evidence>
<keyword evidence="2" id="KW-0521">NADP</keyword>
<evidence type="ECO:0000256" key="3">
    <source>
        <dbReference type="ARBA" id="ARBA00023002"/>
    </source>
</evidence>
<dbReference type="VEuPathDB" id="FungiDB:TREMEDRAFT_42761"/>
<dbReference type="STRING" id="5217.A0A4Q1BII9"/>
<evidence type="ECO:0000313" key="5">
    <source>
        <dbReference type="Proteomes" id="UP000289152"/>
    </source>
</evidence>
<proteinExistence type="inferred from homology"/>
<dbReference type="AlphaFoldDB" id="A0A4Q1BII9"/>
<dbReference type="PANTHER" id="PTHR43618">
    <property type="entry name" value="7-ALPHA-HYDROXYSTEROID DEHYDROGENASE"/>
    <property type="match status" value="1"/>
</dbReference>
<dbReference type="OrthoDB" id="3819888at2759"/>
<dbReference type="Proteomes" id="UP000289152">
    <property type="component" value="Unassembled WGS sequence"/>
</dbReference>
<dbReference type="InterPro" id="IPR002347">
    <property type="entry name" value="SDR_fam"/>
</dbReference>
<dbReference type="SUPFAM" id="SSF51735">
    <property type="entry name" value="NAD(P)-binding Rossmann-fold domains"/>
    <property type="match status" value="1"/>
</dbReference>
<comment type="caution">
    <text evidence="4">The sequence shown here is derived from an EMBL/GenBank/DDBJ whole genome shotgun (WGS) entry which is preliminary data.</text>
</comment>
<dbReference type="InterPro" id="IPR020904">
    <property type="entry name" value="Sc_DH/Rdtase_CS"/>
</dbReference>
<dbReference type="PANTHER" id="PTHR43618:SF18">
    <property type="entry name" value="SHORT CHAIN DEHYDROGENASE_REDUCTASE FAMILY (AFU_ORTHOLOGUE AFUA_5G12480)"/>
    <property type="match status" value="1"/>
</dbReference>
<reference evidence="4 5" key="1">
    <citation type="submission" date="2016-06" db="EMBL/GenBank/DDBJ databases">
        <title>Evolution of pathogenesis and genome organization in the Tremellales.</title>
        <authorList>
            <person name="Cuomo C."/>
            <person name="Litvintseva A."/>
            <person name="Heitman J."/>
            <person name="Chen Y."/>
            <person name="Sun S."/>
            <person name="Springer D."/>
            <person name="Dromer F."/>
            <person name="Young S."/>
            <person name="Zeng Q."/>
            <person name="Chapman S."/>
            <person name="Gujja S."/>
            <person name="Saif S."/>
            <person name="Birren B."/>
        </authorList>
    </citation>
    <scope>NUCLEOTIDE SEQUENCE [LARGE SCALE GENOMIC DNA]</scope>
    <source>
        <strain evidence="4 5">ATCC 28783</strain>
    </source>
</reference>
<dbReference type="InterPro" id="IPR052178">
    <property type="entry name" value="Sec_Metab_Biosynth_SDR"/>
</dbReference>
<dbReference type="InterPro" id="IPR036291">
    <property type="entry name" value="NAD(P)-bd_dom_sf"/>
</dbReference>
<evidence type="ECO:0000256" key="2">
    <source>
        <dbReference type="ARBA" id="ARBA00022857"/>
    </source>
</evidence>
<protein>
    <submittedName>
        <fullName evidence="4">Uncharacterized protein</fullName>
    </submittedName>
</protein>
<dbReference type="GO" id="GO:0016491">
    <property type="term" value="F:oxidoreductase activity"/>
    <property type="evidence" value="ECO:0007669"/>
    <property type="project" value="UniProtKB-KW"/>
</dbReference>
<dbReference type="InParanoid" id="A0A4Q1BII9"/>
<evidence type="ECO:0000313" key="4">
    <source>
        <dbReference type="EMBL" id="RXK37483.1"/>
    </source>
</evidence>
<dbReference type="EMBL" id="SDIL01000067">
    <property type="protein sequence ID" value="RXK37483.1"/>
    <property type="molecule type" value="Genomic_DNA"/>
</dbReference>
<organism evidence="4 5">
    <name type="scientific">Tremella mesenterica</name>
    <name type="common">Jelly fungus</name>
    <dbReference type="NCBI Taxonomy" id="5217"/>
    <lineage>
        <taxon>Eukaryota</taxon>
        <taxon>Fungi</taxon>
        <taxon>Dikarya</taxon>
        <taxon>Basidiomycota</taxon>
        <taxon>Agaricomycotina</taxon>
        <taxon>Tremellomycetes</taxon>
        <taxon>Tremellales</taxon>
        <taxon>Tremellaceae</taxon>
        <taxon>Tremella</taxon>
    </lineage>
</organism>
<gene>
    <name evidence="4" type="ORF">M231_05204</name>
</gene>
<keyword evidence="5" id="KW-1185">Reference proteome</keyword>
<dbReference type="Pfam" id="PF13561">
    <property type="entry name" value="adh_short_C2"/>
    <property type="match status" value="1"/>
</dbReference>
<keyword evidence="3" id="KW-0560">Oxidoreductase</keyword>
<sequence length="161" mass="16933">MAGNVAGPYFLTAAFVPLLKKSEIKSVVIIGSVAAIANQRPVSTLTYGVSKAAAIHLATMLAGRLSPLKIRVNTIFPGVFPSEITSEINEKGERYLKIPAGKAALRSPLARAGQRHEIVGPALLLASQAGGFMDNAVISVDGGRNMNAGMNDGIRMPEETY</sequence>